<dbReference type="InterPro" id="IPR058792">
    <property type="entry name" value="Beta-barrel_RND_2"/>
</dbReference>
<dbReference type="Gene3D" id="2.40.30.170">
    <property type="match status" value="1"/>
</dbReference>
<evidence type="ECO:0000313" key="4">
    <source>
        <dbReference type="EMBL" id="SFG48090.1"/>
    </source>
</evidence>
<proteinExistence type="inferred from homology"/>
<name>A0A1I2S5R1_9GAMM</name>
<dbReference type="GO" id="GO:1990281">
    <property type="term" value="C:efflux pump complex"/>
    <property type="evidence" value="ECO:0007669"/>
    <property type="project" value="TreeGrafter"/>
</dbReference>
<keyword evidence="5" id="KW-1185">Reference proteome</keyword>
<gene>
    <name evidence="4" type="ORF">SAMN05216175_107123</name>
</gene>
<evidence type="ECO:0000259" key="3">
    <source>
        <dbReference type="Pfam" id="PF25954"/>
    </source>
</evidence>
<dbReference type="PANTHER" id="PTHR30469:SF15">
    <property type="entry name" value="HLYD FAMILY OF SECRETION PROTEINS"/>
    <property type="match status" value="1"/>
</dbReference>
<reference evidence="5" key="1">
    <citation type="submission" date="2016-10" db="EMBL/GenBank/DDBJ databases">
        <authorList>
            <person name="Varghese N."/>
            <person name="Submissions S."/>
        </authorList>
    </citation>
    <scope>NUCLEOTIDE SEQUENCE [LARGE SCALE GENOMIC DNA]</scope>
    <source>
        <strain evidence="5">CGMCC 1.10971</strain>
    </source>
</reference>
<dbReference type="SUPFAM" id="SSF111369">
    <property type="entry name" value="HlyD-like secretion proteins"/>
    <property type="match status" value="1"/>
</dbReference>
<comment type="similarity">
    <text evidence="1">Belongs to the membrane fusion protein (MFP) (TC 8.A.1) family.</text>
</comment>
<dbReference type="EMBL" id="FOOU01000007">
    <property type="protein sequence ID" value="SFG48090.1"/>
    <property type="molecule type" value="Genomic_DNA"/>
</dbReference>
<accession>A0A1I2S5R1</accession>
<evidence type="ECO:0000259" key="2">
    <source>
        <dbReference type="Pfam" id="PF25917"/>
    </source>
</evidence>
<dbReference type="STRING" id="1045558.SAMN05216175_107123"/>
<protein>
    <submittedName>
        <fullName evidence="4">RND family efflux transporter, MFP subunit</fullName>
    </submittedName>
</protein>
<dbReference type="Pfam" id="PF25954">
    <property type="entry name" value="Beta-barrel_RND_2"/>
    <property type="match status" value="1"/>
</dbReference>
<evidence type="ECO:0000256" key="1">
    <source>
        <dbReference type="ARBA" id="ARBA00009477"/>
    </source>
</evidence>
<sequence length="221" mass="24359">MDSGSVRAQLVARHNVILSSELSGRVDAFPKLEGQSFKKGDKLFGLDCTLHQARLAKAKALYVEARQVNQVNTDLDRLGSISTLEMDVSNARLGAASAEKTMMNAVVDRCQIYAPFSGKVVASFVERHQFVAEGQEMLSIIDDAPLEVETLVPSNWLMWLKPQQEFELEIDESGRRLTVQVSRISPVIDPVSRSVKIFGRLQRTDPGLMPGMSGVAIFAKP</sequence>
<dbReference type="Pfam" id="PF25917">
    <property type="entry name" value="BSH_RND"/>
    <property type="match status" value="1"/>
</dbReference>
<evidence type="ECO:0000313" key="5">
    <source>
        <dbReference type="Proteomes" id="UP000198623"/>
    </source>
</evidence>
<dbReference type="Gene3D" id="2.40.50.100">
    <property type="match status" value="1"/>
</dbReference>
<dbReference type="Proteomes" id="UP000198623">
    <property type="component" value="Unassembled WGS sequence"/>
</dbReference>
<dbReference type="InterPro" id="IPR006143">
    <property type="entry name" value="RND_pump_MFP"/>
</dbReference>
<feature type="domain" description="Multidrug resistance protein MdtA-like barrel-sandwich hybrid" evidence="2">
    <location>
        <begin position="18"/>
        <end position="140"/>
    </location>
</feature>
<dbReference type="PANTHER" id="PTHR30469">
    <property type="entry name" value="MULTIDRUG RESISTANCE PROTEIN MDTA"/>
    <property type="match status" value="1"/>
</dbReference>
<feature type="domain" description="CusB-like beta-barrel" evidence="3">
    <location>
        <begin position="150"/>
        <end position="216"/>
    </location>
</feature>
<dbReference type="InterPro" id="IPR058625">
    <property type="entry name" value="MdtA-like_BSH"/>
</dbReference>
<dbReference type="AlphaFoldDB" id="A0A1I2S5R1"/>
<dbReference type="Gene3D" id="1.10.287.470">
    <property type="entry name" value="Helix hairpin bin"/>
    <property type="match status" value="1"/>
</dbReference>
<dbReference type="GO" id="GO:0015562">
    <property type="term" value="F:efflux transmembrane transporter activity"/>
    <property type="evidence" value="ECO:0007669"/>
    <property type="project" value="TreeGrafter"/>
</dbReference>
<organism evidence="4 5">
    <name type="scientific">Neptunomonas qingdaonensis</name>
    <dbReference type="NCBI Taxonomy" id="1045558"/>
    <lineage>
        <taxon>Bacteria</taxon>
        <taxon>Pseudomonadati</taxon>
        <taxon>Pseudomonadota</taxon>
        <taxon>Gammaproteobacteria</taxon>
        <taxon>Oceanospirillales</taxon>
        <taxon>Oceanospirillaceae</taxon>
        <taxon>Neptunomonas</taxon>
    </lineage>
</organism>
<dbReference type="NCBIfam" id="TIGR01730">
    <property type="entry name" value="RND_mfp"/>
    <property type="match status" value="1"/>
</dbReference>